<evidence type="ECO:0000256" key="5">
    <source>
        <dbReference type="HAMAP-Rule" id="MF_00445"/>
    </source>
</evidence>
<feature type="transmembrane region" description="Helical" evidence="5">
    <location>
        <begin position="132"/>
        <end position="149"/>
    </location>
</feature>
<dbReference type="GO" id="GO:0008137">
    <property type="term" value="F:NADH dehydrogenase (ubiquinone) activity"/>
    <property type="evidence" value="ECO:0007669"/>
    <property type="project" value="InterPro"/>
</dbReference>
<feature type="transmembrane region" description="Helical" evidence="5">
    <location>
        <begin position="53"/>
        <end position="72"/>
    </location>
</feature>
<feature type="transmembrane region" description="Helical" evidence="5">
    <location>
        <begin position="490"/>
        <end position="508"/>
    </location>
</feature>
<name>A0A1H6FIF3_THEAL</name>
<feature type="transmembrane region" description="Helical" evidence="5">
    <location>
        <begin position="27"/>
        <end position="46"/>
    </location>
</feature>
<keyword evidence="2 5" id="KW-0812">Transmembrane</keyword>
<evidence type="ECO:0000256" key="6">
    <source>
        <dbReference type="RuleBase" id="RU000320"/>
    </source>
</evidence>
<evidence type="ECO:0000256" key="4">
    <source>
        <dbReference type="ARBA" id="ARBA00023136"/>
    </source>
</evidence>
<feature type="transmembrane region" description="Helical" evidence="5">
    <location>
        <begin position="92"/>
        <end position="112"/>
    </location>
</feature>
<reference evidence="9" key="1">
    <citation type="submission" date="2016-10" db="EMBL/GenBank/DDBJ databases">
        <authorList>
            <person name="Varghese N."/>
            <person name="Submissions S."/>
        </authorList>
    </citation>
    <scope>NUCLEOTIDE SEQUENCE [LARGE SCALE GENOMIC DNA]</scope>
    <source>
        <strain evidence="9">ATCC 35263</strain>
    </source>
</reference>
<keyword evidence="5" id="KW-0520">NAD</keyword>
<dbReference type="GO" id="GO:0005886">
    <property type="term" value="C:plasma membrane"/>
    <property type="evidence" value="ECO:0007669"/>
    <property type="project" value="UniProtKB-SubCell"/>
</dbReference>
<feature type="transmembrane region" description="Helical" evidence="5">
    <location>
        <begin position="325"/>
        <end position="345"/>
    </location>
</feature>
<proteinExistence type="inferred from homology"/>
<feature type="transmembrane region" description="Helical" evidence="5">
    <location>
        <begin position="297"/>
        <end position="318"/>
    </location>
</feature>
<evidence type="ECO:0000256" key="2">
    <source>
        <dbReference type="ARBA" id="ARBA00022692"/>
    </source>
</evidence>
<feature type="transmembrane region" description="Helical" evidence="5">
    <location>
        <begin position="351"/>
        <end position="373"/>
    </location>
</feature>
<dbReference type="AlphaFoldDB" id="A0A1H6FIF3"/>
<gene>
    <name evidence="5" type="primary">nuoN</name>
    <name evidence="8" type="ORF">SAMN02745716_0480</name>
</gene>
<comment type="catalytic activity">
    <reaction evidence="5">
        <text>a quinone + NADH + 5 H(+)(in) = a quinol + NAD(+) + 4 H(+)(out)</text>
        <dbReference type="Rhea" id="RHEA:57888"/>
        <dbReference type="ChEBI" id="CHEBI:15378"/>
        <dbReference type="ChEBI" id="CHEBI:24646"/>
        <dbReference type="ChEBI" id="CHEBI:57540"/>
        <dbReference type="ChEBI" id="CHEBI:57945"/>
        <dbReference type="ChEBI" id="CHEBI:132124"/>
    </reaction>
</comment>
<dbReference type="Proteomes" id="UP000222056">
    <property type="component" value="Unassembled WGS sequence"/>
</dbReference>
<dbReference type="GO" id="GO:0012505">
    <property type="term" value="C:endomembrane system"/>
    <property type="evidence" value="ECO:0007669"/>
    <property type="project" value="UniProtKB-SubCell"/>
</dbReference>
<dbReference type="GO" id="GO:0042773">
    <property type="term" value="P:ATP synthesis coupled electron transport"/>
    <property type="evidence" value="ECO:0007669"/>
    <property type="project" value="InterPro"/>
</dbReference>
<comment type="subcellular location">
    <subcellularLocation>
        <location evidence="5">Cell membrane</location>
        <topology evidence="5">Multi-pass membrane protein</topology>
    </subcellularLocation>
    <subcellularLocation>
        <location evidence="1">Endomembrane system</location>
        <topology evidence="1">Multi-pass membrane protein</topology>
    </subcellularLocation>
    <subcellularLocation>
        <location evidence="6">Membrane</location>
        <topology evidence="6">Multi-pass membrane protein</topology>
    </subcellularLocation>
</comment>
<evidence type="ECO:0000313" key="9">
    <source>
        <dbReference type="Proteomes" id="UP000222056"/>
    </source>
</evidence>
<feature type="transmembrane region" description="Helical" evidence="5">
    <location>
        <begin position="432"/>
        <end position="450"/>
    </location>
</feature>
<comment type="similarity">
    <text evidence="5">Belongs to the complex I subunit 2 family.</text>
</comment>
<evidence type="ECO:0000313" key="8">
    <source>
        <dbReference type="EMBL" id="SEH10616.1"/>
    </source>
</evidence>
<keyword evidence="4 5" id="KW-0472">Membrane</keyword>
<dbReference type="InterPro" id="IPR010096">
    <property type="entry name" value="NADH-Q_OxRdtase_suN/2"/>
</dbReference>
<feature type="transmembrane region" description="Helical" evidence="5">
    <location>
        <begin position="225"/>
        <end position="244"/>
    </location>
</feature>
<dbReference type="Pfam" id="PF00361">
    <property type="entry name" value="Proton_antipo_M"/>
    <property type="match status" value="1"/>
</dbReference>
<keyword evidence="5" id="KW-1003">Cell membrane</keyword>
<keyword evidence="3 5" id="KW-1133">Transmembrane helix</keyword>
<dbReference type="GO" id="GO:0048038">
    <property type="term" value="F:quinone binding"/>
    <property type="evidence" value="ECO:0007669"/>
    <property type="project" value="UniProtKB-KW"/>
</dbReference>
<organism evidence="8 9">
    <name type="scientific">Thermoleophilum album</name>
    <dbReference type="NCBI Taxonomy" id="29539"/>
    <lineage>
        <taxon>Bacteria</taxon>
        <taxon>Bacillati</taxon>
        <taxon>Actinomycetota</taxon>
        <taxon>Thermoleophilia</taxon>
        <taxon>Thermoleophilales</taxon>
        <taxon>Thermoleophilaceae</taxon>
        <taxon>Thermoleophilum</taxon>
    </lineage>
</organism>
<dbReference type="HAMAP" id="MF_00445">
    <property type="entry name" value="NDH1_NuoN_1"/>
    <property type="match status" value="1"/>
</dbReference>
<dbReference type="EMBL" id="FNWJ01000001">
    <property type="protein sequence ID" value="SEH10616.1"/>
    <property type="molecule type" value="Genomic_DNA"/>
</dbReference>
<sequence>MKVLLLPIVATLANGRFEAPEIDYGDLATLFVPVGGAVVVLLVALLRGRFVRNLLVPALATVTLLATIGASLATWQAGPRAPTLAGSFKADALTLAVALISSVAGLVALALASPAPPSPAARARREAGPGEWAALLLIAIAGMVLLAGASSLVSLFVGIELLSLPLYVLCATELRRRRSLEAGLKYLVVGSVGSATLLFGLTLIYGATGATEFAAVADAVGRRVASGDALLLSGLGLVLAGLAFKASVAPFHQWTPDVYEGAPTPVTTFMSVATKAAALVVLARLLGEALPALEDVWMPALAALVVVSTLVGNVGALGQRSLKRMLGWSAIGQAGYMLVGLAAGGRVGVSALSFYLAAYALMNLAAFAIVSAYEGREGLADDLDTLRGLGRENPLSAWSMTIAMLALAGFPGTVGFVGKFTLIDAAVKGDRTWLGIVIVVGSMISLGYYLRVVATVWMSPAAAARPDLPAVVPAPVAGGSPEVDHRSPKLALIVAAALAALCVAAFAWPEPLFDLARDAGSALALPR</sequence>
<evidence type="ECO:0000259" key="7">
    <source>
        <dbReference type="Pfam" id="PF00361"/>
    </source>
</evidence>
<dbReference type="NCBIfam" id="TIGR01770">
    <property type="entry name" value="NDH_I_N"/>
    <property type="match status" value="1"/>
</dbReference>
<feature type="transmembrane region" description="Helical" evidence="5">
    <location>
        <begin position="394"/>
        <end position="412"/>
    </location>
</feature>
<keyword evidence="9" id="KW-1185">Reference proteome</keyword>
<feature type="transmembrane region" description="Helical" evidence="5">
    <location>
        <begin position="186"/>
        <end position="205"/>
    </location>
</feature>
<feature type="domain" description="NADH:quinone oxidoreductase/Mrp antiporter transmembrane" evidence="7">
    <location>
        <begin position="149"/>
        <end position="445"/>
    </location>
</feature>
<dbReference type="GO" id="GO:0050136">
    <property type="term" value="F:NADH dehydrogenase (quinone) (non-electrogenic) activity"/>
    <property type="evidence" value="ECO:0007669"/>
    <property type="project" value="UniProtKB-UniRule"/>
</dbReference>
<dbReference type="InterPro" id="IPR001750">
    <property type="entry name" value="ND/Mrp_TM"/>
</dbReference>
<accession>A0A1H6FIF3</accession>
<dbReference type="STRING" id="29539.SAMN02745716_0480"/>
<dbReference type="PANTHER" id="PTHR22773">
    <property type="entry name" value="NADH DEHYDROGENASE"/>
    <property type="match status" value="1"/>
</dbReference>
<keyword evidence="5" id="KW-0813">Transport</keyword>
<evidence type="ECO:0000256" key="1">
    <source>
        <dbReference type="ARBA" id="ARBA00004127"/>
    </source>
</evidence>
<comment type="function">
    <text evidence="5">NDH-1 shuttles electrons from NADH, via FMN and iron-sulfur (Fe-S) centers, to quinones in the respiratory chain. The immediate electron acceptor for the enzyme in this species is believed to be a menaquinone. Couples the redox reaction to proton translocation (for every two electrons transferred, four hydrogen ions are translocated across the cytoplasmic membrane), and thus conserves the redox energy in a proton gradient.</text>
</comment>
<dbReference type="EC" id="7.1.1.-" evidence="5"/>
<dbReference type="OrthoDB" id="9811718at2"/>
<keyword evidence="5" id="KW-1278">Translocase</keyword>
<keyword evidence="5" id="KW-0874">Quinone</keyword>
<protein>
    <recommendedName>
        <fullName evidence="5">NADH-quinone oxidoreductase subunit N</fullName>
        <ecNumber evidence="5">7.1.1.-</ecNumber>
    </recommendedName>
    <alternativeName>
        <fullName evidence="5">NADH dehydrogenase I subunit N</fullName>
    </alternativeName>
    <alternativeName>
        <fullName evidence="5">NDH-1 subunit N</fullName>
    </alternativeName>
</protein>
<dbReference type="RefSeq" id="WP_093115883.1">
    <property type="nucleotide sequence ID" value="NZ_FNWJ01000001.1"/>
</dbReference>
<evidence type="ECO:0000256" key="3">
    <source>
        <dbReference type="ARBA" id="ARBA00022989"/>
    </source>
</evidence>
<comment type="subunit">
    <text evidence="5">NDH-1 is composed of 14 different subunits. Subunits NuoA, H, J, K, L, M, N constitute the membrane sector of the complex.</text>
</comment>